<dbReference type="AlphaFoldDB" id="A0AAD5X5L7"/>
<dbReference type="InterPro" id="IPR050511">
    <property type="entry name" value="AMPK_gamma/SDS23_families"/>
</dbReference>
<dbReference type="GO" id="GO:0004865">
    <property type="term" value="F:protein serine/threonine phosphatase inhibitor activity"/>
    <property type="evidence" value="ECO:0007669"/>
    <property type="project" value="TreeGrafter"/>
</dbReference>
<reference evidence="5" key="1">
    <citation type="submission" date="2020-05" db="EMBL/GenBank/DDBJ databases">
        <title>Phylogenomic resolution of chytrid fungi.</title>
        <authorList>
            <person name="Stajich J.E."/>
            <person name="Amses K."/>
            <person name="Simmons R."/>
            <person name="Seto K."/>
            <person name="Myers J."/>
            <person name="Bonds A."/>
            <person name="Quandt C.A."/>
            <person name="Barry K."/>
            <person name="Liu P."/>
            <person name="Grigoriev I."/>
            <person name="Longcore J.E."/>
            <person name="James T.Y."/>
        </authorList>
    </citation>
    <scope>NUCLEOTIDE SEQUENCE</scope>
    <source>
        <strain evidence="5">JEL0318</strain>
    </source>
</reference>
<dbReference type="EMBL" id="JADGJD010000042">
    <property type="protein sequence ID" value="KAJ3056187.1"/>
    <property type="molecule type" value="Genomic_DNA"/>
</dbReference>
<feature type="domain" description="CBS" evidence="4">
    <location>
        <begin position="202"/>
        <end position="259"/>
    </location>
</feature>
<dbReference type="InterPro" id="IPR046342">
    <property type="entry name" value="CBS_dom_sf"/>
</dbReference>
<dbReference type="PANTHER" id="PTHR13780">
    <property type="entry name" value="AMP-ACTIVATED PROTEIN KINASE, GAMMA REGULATORY SUBUNIT"/>
    <property type="match status" value="1"/>
</dbReference>
<accession>A0AAD5X5L7</accession>
<feature type="domain" description="CBS" evidence="4">
    <location>
        <begin position="39"/>
        <end position="97"/>
    </location>
</feature>
<organism evidence="5 6">
    <name type="scientific">Rhizophlyctis rosea</name>
    <dbReference type="NCBI Taxonomy" id="64517"/>
    <lineage>
        <taxon>Eukaryota</taxon>
        <taxon>Fungi</taxon>
        <taxon>Fungi incertae sedis</taxon>
        <taxon>Chytridiomycota</taxon>
        <taxon>Chytridiomycota incertae sedis</taxon>
        <taxon>Chytridiomycetes</taxon>
        <taxon>Rhizophlyctidales</taxon>
        <taxon>Rhizophlyctidaceae</taxon>
        <taxon>Rhizophlyctis</taxon>
    </lineage>
</organism>
<keyword evidence="1" id="KW-0677">Repeat</keyword>
<comment type="caution">
    <text evidence="5">The sequence shown here is derived from an EMBL/GenBank/DDBJ whole genome shotgun (WGS) entry which is preliminary data.</text>
</comment>
<dbReference type="Pfam" id="PF00571">
    <property type="entry name" value="CBS"/>
    <property type="match status" value="4"/>
</dbReference>
<keyword evidence="6" id="KW-1185">Reference proteome</keyword>
<evidence type="ECO:0000256" key="3">
    <source>
        <dbReference type="PROSITE-ProRule" id="PRU00703"/>
    </source>
</evidence>
<dbReference type="SUPFAM" id="SSF54631">
    <property type="entry name" value="CBS-domain pair"/>
    <property type="match status" value="2"/>
</dbReference>
<dbReference type="PANTHER" id="PTHR13780:SF36">
    <property type="entry name" value="CBS DOMAIN-CONTAINING PROTEIN"/>
    <property type="match status" value="1"/>
</dbReference>
<protein>
    <submittedName>
        <fullName evidence="5">Cell separation during budding</fullName>
    </submittedName>
</protein>
<dbReference type="CDD" id="cd02205">
    <property type="entry name" value="CBS_pair_SF"/>
    <property type="match status" value="2"/>
</dbReference>
<dbReference type="GO" id="GO:0042149">
    <property type="term" value="P:cellular response to glucose starvation"/>
    <property type="evidence" value="ECO:0007669"/>
    <property type="project" value="TreeGrafter"/>
</dbReference>
<name>A0AAD5X5L7_9FUNG</name>
<sequence>MATGREYEPVDYELQPPHEGLGFQHKWYETKCGELLDKVHQQPVVISGEIPVESACELLVKNGISAAPVWDKEKRVFVGMFDFRDVVTYVLLGLGKNGKPDDATYEVEELFRRARAHEPVPAKLAADLSQKNPFYSVMEETPILQLVEIFGKGIHRVAVTDGDKLKGIISQSTVMQFLYGQIQKYPDLVETVGKTLAETGLGSKNVITAHGNTVVLDALKLMTDNDVSSIGILDPSGAIVANLSMSDIKWAMKATRFALLYETCLHFVSFIDQEQGMMAGKDKLPVFDVTETSTVGYALGKMVATRAHRVWVVDRARGNPVSVVSLTDIYRILLPAAQA</sequence>
<evidence type="ECO:0000313" key="6">
    <source>
        <dbReference type="Proteomes" id="UP001212841"/>
    </source>
</evidence>
<feature type="domain" description="CBS" evidence="4">
    <location>
        <begin position="128"/>
        <end position="184"/>
    </location>
</feature>
<dbReference type="Gene3D" id="3.10.580.10">
    <property type="entry name" value="CBS-domain"/>
    <property type="match status" value="2"/>
</dbReference>
<evidence type="ECO:0000313" key="5">
    <source>
        <dbReference type="EMBL" id="KAJ3056187.1"/>
    </source>
</evidence>
<evidence type="ECO:0000256" key="1">
    <source>
        <dbReference type="ARBA" id="ARBA00022737"/>
    </source>
</evidence>
<evidence type="ECO:0000256" key="2">
    <source>
        <dbReference type="ARBA" id="ARBA00023122"/>
    </source>
</evidence>
<dbReference type="SMART" id="SM00116">
    <property type="entry name" value="CBS"/>
    <property type="match status" value="4"/>
</dbReference>
<dbReference type="PROSITE" id="PS51371">
    <property type="entry name" value="CBS"/>
    <property type="match status" value="4"/>
</dbReference>
<gene>
    <name evidence="5" type="primary">SDS23_2</name>
    <name evidence="5" type="ORF">HK097_007793</name>
</gene>
<feature type="domain" description="CBS" evidence="4">
    <location>
        <begin position="277"/>
        <end position="339"/>
    </location>
</feature>
<dbReference type="InterPro" id="IPR000644">
    <property type="entry name" value="CBS_dom"/>
</dbReference>
<proteinExistence type="predicted"/>
<dbReference type="Proteomes" id="UP001212841">
    <property type="component" value="Unassembled WGS sequence"/>
</dbReference>
<keyword evidence="2 3" id="KW-0129">CBS domain</keyword>
<evidence type="ECO:0000259" key="4">
    <source>
        <dbReference type="PROSITE" id="PS51371"/>
    </source>
</evidence>